<dbReference type="AlphaFoldDB" id="A0A226M6F9"/>
<comment type="caution">
    <text evidence="1">The sequence shown here is derived from an EMBL/GenBank/DDBJ whole genome shotgun (WGS) entry which is preliminary data.</text>
</comment>
<feature type="non-terminal residue" evidence="1">
    <location>
        <position position="1"/>
    </location>
</feature>
<accession>A0A226M6F9</accession>
<organism evidence="1 2">
    <name type="scientific">Callipepla squamata</name>
    <name type="common">Scaled quail</name>
    <dbReference type="NCBI Taxonomy" id="9009"/>
    <lineage>
        <taxon>Eukaryota</taxon>
        <taxon>Metazoa</taxon>
        <taxon>Chordata</taxon>
        <taxon>Craniata</taxon>
        <taxon>Vertebrata</taxon>
        <taxon>Euteleostomi</taxon>
        <taxon>Archelosauria</taxon>
        <taxon>Archosauria</taxon>
        <taxon>Dinosauria</taxon>
        <taxon>Saurischia</taxon>
        <taxon>Theropoda</taxon>
        <taxon>Coelurosauria</taxon>
        <taxon>Aves</taxon>
        <taxon>Neognathae</taxon>
        <taxon>Galloanserae</taxon>
        <taxon>Galliformes</taxon>
        <taxon>Odontophoridae</taxon>
        <taxon>Callipepla</taxon>
    </lineage>
</organism>
<dbReference type="EMBL" id="MCFN01030415">
    <property type="protein sequence ID" value="OXB50865.1"/>
    <property type="molecule type" value="Genomic_DNA"/>
</dbReference>
<evidence type="ECO:0000313" key="1">
    <source>
        <dbReference type="EMBL" id="OXB50865.1"/>
    </source>
</evidence>
<gene>
    <name evidence="1" type="ORF">ASZ78_011579</name>
</gene>
<evidence type="ECO:0000313" key="2">
    <source>
        <dbReference type="Proteomes" id="UP000198323"/>
    </source>
</evidence>
<protein>
    <submittedName>
        <fullName evidence="1">Uncharacterized protein</fullName>
    </submittedName>
</protein>
<sequence length="281" mass="29629">VSPELLQPLVTVVATLGKLGPIPGDISLRGDVGSLRARLLTFSSGVRRAMMHPDGNATLLRCALRATKEQTGAPTAFTDSWQKAVTAVKDIWAKLQEDAARLRDAYRTVAAARATTEASKGHLVEAVTREDRALKELMANTRVVALPSEVTVVVAAHDAQVAEAREELQAASKATEEVAAVAAKERGQHAAVAHGLLEQLVAACMGACNYHSHVDHCLRDIKAMLHVTTGDHGPDVPQATTGAMAVPKELVLVAEVLWDGPGAPPGNTVGCSEPVGHFQCQ</sequence>
<reference evidence="1 2" key="1">
    <citation type="submission" date="2016-07" db="EMBL/GenBank/DDBJ databases">
        <title>Disparate Historic Effective Population Sizes Predicted by Modern Levels of Genome Diversity for the Scaled Quail (Callipepla squamata) and the Northern Bobwhite (Colinus virginianus): Inferences from First and Second Generation Draft Genome Assemblies for Sympatric New World Quail.</title>
        <authorList>
            <person name="Oldeschulte D.L."/>
            <person name="Halley Y.A."/>
            <person name="Bhattarai E.K."/>
            <person name="Brashear W.A."/>
            <person name="Hill J."/>
            <person name="Metz R.P."/>
            <person name="Johnson C.D."/>
            <person name="Rollins D."/>
            <person name="Peterson M.J."/>
            <person name="Bickhart D.M."/>
            <person name="Decker J.E."/>
            <person name="Seabury C.M."/>
        </authorList>
    </citation>
    <scope>NUCLEOTIDE SEQUENCE [LARGE SCALE GENOMIC DNA]</scope>
    <source>
        <strain evidence="1 2">Texas</strain>
        <tissue evidence="1">Leg muscle</tissue>
    </source>
</reference>
<proteinExistence type="predicted"/>
<dbReference type="Proteomes" id="UP000198323">
    <property type="component" value="Unassembled WGS sequence"/>
</dbReference>
<dbReference type="OrthoDB" id="9397936at2759"/>
<keyword evidence="2" id="KW-1185">Reference proteome</keyword>
<name>A0A226M6F9_CALSU</name>